<dbReference type="OrthoDB" id="412814at2759"/>
<proteinExistence type="predicted"/>
<accession>A0A5C3EHD7</accession>
<protein>
    <recommendedName>
        <fullName evidence="1">Fe2OG dioxygenase domain-containing protein</fullName>
    </recommendedName>
</protein>
<dbReference type="AlphaFoldDB" id="A0A5C3EHD7"/>
<evidence type="ECO:0000313" key="3">
    <source>
        <dbReference type="Proteomes" id="UP000324022"/>
    </source>
</evidence>
<sequence>MDVDDGTDSLFGSDTSHDASALQYVDLNVPVASRLAPSIPGMFFFPDLLSRQLHDQVLNQVSKCGYFSLENDEMSPSQLDQHDLSLEKAYHRSPRNQAMLFARSLPPLGTNEDRNDTSLETDSKRDDISAGCFGLPAWAVELILYLRQLLTSLPNEQLDQNTKHLLFPVNQLLSRQLILNLYNGPQGLASHVDLVHRFADGILLCSFGPQGTGTVMDFTHPTKAPHHLFLPSGSVLLLSREARYEWSHGISARPSDLVRSAECPEKVETVHRSIRLSITIRSMLPGADVVGQ</sequence>
<dbReference type="GO" id="GO:0006631">
    <property type="term" value="P:fatty acid metabolic process"/>
    <property type="evidence" value="ECO:0007669"/>
    <property type="project" value="TreeGrafter"/>
</dbReference>
<evidence type="ECO:0000313" key="2">
    <source>
        <dbReference type="EMBL" id="SPO29026.1"/>
    </source>
</evidence>
<organism evidence="2 3">
    <name type="scientific">Ustilago trichophora</name>
    <dbReference type="NCBI Taxonomy" id="86804"/>
    <lineage>
        <taxon>Eukaryota</taxon>
        <taxon>Fungi</taxon>
        <taxon>Dikarya</taxon>
        <taxon>Basidiomycota</taxon>
        <taxon>Ustilaginomycotina</taxon>
        <taxon>Ustilaginomycetes</taxon>
        <taxon>Ustilaginales</taxon>
        <taxon>Ustilaginaceae</taxon>
        <taxon>Ustilago</taxon>
    </lineage>
</organism>
<feature type="domain" description="Fe2OG dioxygenase" evidence="1">
    <location>
        <begin position="168"/>
        <end position="284"/>
    </location>
</feature>
<reference evidence="2 3" key="1">
    <citation type="submission" date="2018-03" db="EMBL/GenBank/DDBJ databases">
        <authorList>
            <person name="Guldener U."/>
        </authorList>
    </citation>
    <scope>NUCLEOTIDE SEQUENCE [LARGE SCALE GENOMIC DNA]</scope>
    <source>
        <strain evidence="2 3">NBRC100155</strain>
    </source>
</reference>
<dbReference type="GO" id="GO:0016706">
    <property type="term" value="F:2-oxoglutarate-dependent dioxygenase activity"/>
    <property type="evidence" value="ECO:0007669"/>
    <property type="project" value="TreeGrafter"/>
</dbReference>
<dbReference type="PANTHER" id="PTHR21052:SF0">
    <property type="entry name" value="ALPHA-KETOGLUTARATE-DEPENDENT DIOXYGENASE ALKB HOMOLOG 7, MITOCHONDRIAL"/>
    <property type="match status" value="1"/>
</dbReference>
<dbReference type="InterPro" id="IPR037151">
    <property type="entry name" value="AlkB-like_sf"/>
</dbReference>
<dbReference type="InterPro" id="IPR032870">
    <property type="entry name" value="ALKBH7-like"/>
</dbReference>
<dbReference type="Proteomes" id="UP000324022">
    <property type="component" value="Unassembled WGS sequence"/>
</dbReference>
<dbReference type="Pfam" id="PF13532">
    <property type="entry name" value="2OG-FeII_Oxy_2"/>
    <property type="match status" value="1"/>
</dbReference>
<keyword evidence="3" id="KW-1185">Reference proteome</keyword>
<dbReference type="SUPFAM" id="SSF51197">
    <property type="entry name" value="Clavaminate synthase-like"/>
    <property type="match status" value="1"/>
</dbReference>
<evidence type="ECO:0000259" key="1">
    <source>
        <dbReference type="PROSITE" id="PS51471"/>
    </source>
</evidence>
<dbReference type="Gene3D" id="2.60.120.590">
    <property type="entry name" value="Alpha-ketoglutarate-dependent dioxygenase AlkB-like"/>
    <property type="match status" value="1"/>
</dbReference>
<dbReference type="PROSITE" id="PS51471">
    <property type="entry name" value="FE2OG_OXY"/>
    <property type="match status" value="1"/>
</dbReference>
<dbReference type="InterPro" id="IPR027450">
    <property type="entry name" value="AlkB-like"/>
</dbReference>
<name>A0A5C3EHD7_9BASI</name>
<dbReference type="PANTHER" id="PTHR21052">
    <property type="entry name" value="SPERMATOGENESIS ASSOCIATED 11-RELATED"/>
    <property type="match status" value="1"/>
</dbReference>
<dbReference type="GO" id="GO:0006974">
    <property type="term" value="P:DNA damage response"/>
    <property type="evidence" value="ECO:0007669"/>
    <property type="project" value="InterPro"/>
</dbReference>
<dbReference type="EMBL" id="OOIN01000026">
    <property type="protein sequence ID" value="SPO29026.1"/>
    <property type="molecule type" value="Genomic_DNA"/>
</dbReference>
<gene>
    <name evidence="2" type="ORF">UTRI_05600</name>
</gene>
<dbReference type="InterPro" id="IPR005123">
    <property type="entry name" value="Oxoglu/Fe-dep_dioxygenase_dom"/>
</dbReference>
<dbReference type="GO" id="GO:0005759">
    <property type="term" value="C:mitochondrial matrix"/>
    <property type="evidence" value="ECO:0007669"/>
    <property type="project" value="TreeGrafter"/>
</dbReference>